<evidence type="ECO:0000313" key="2">
    <source>
        <dbReference type="Proteomes" id="UP001378592"/>
    </source>
</evidence>
<dbReference type="EMBL" id="JAZDUA010000095">
    <property type="protein sequence ID" value="KAK7868418.1"/>
    <property type="molecule type" value="Genomic_DNA"/>
</dbReference>
<comment type="caution">
    <text evidence="1">The sequence shown here is derived from an EMBL/GenBank/DDBJ whole genome shotgun (WGS) entry which is preliminary data.</text>
</comment>
<evidence type="ECO:0000313" key="1">
    <source>
        <dbReference type="EMBL" id="KAK7868418.1"/>
    </source>
</evidence>
<sequence length="132" mass="15006">MAVFIGPPEKQETACGDEEKDWPMMPIRIGTVSSRWRHSLMWWRERTLHFPCIHKTAHGGHGVCQCTLCYGYRIHLVTGIAQGRQTLRSKRDNGFSALSSAAIVSRTKHVTSCFLKSWQCRRCFFFASAGCV</sequence>
<dbReference type="AlphaFoldDB" id="A0AAN9VQM5"/>
<protein>
    <submittedName>
        <fullName evidence="1">Uncharacterized protein</fullName>
    </submittedName>
</protein>
<name>A0AAN9VQM5_9ORTH</name>
<proteinExistence type="predicted"/>
<dbReference type="Proteomes" id="UP001378592">
    <property type="component" value="Unassembled WGS sequence"/>
</dbReference>
<keyword evidence="2" id="KW-1185">Reference proteome</keyword>
<gene>
    <name evidence="1" type="ORF">R5R35_005042</name>
</gene>
<reference evidence="1 2" key="1">
    <citation type="submission" date="2024-03" db="EMBL/GenBank/DDBJ databases">
        <title>The genome assembly and annotation of the cricket Gryllus longicercus Weissman &amp; Gray.</title>
        <authorList>
            <person name="Szrajer S."/>
            <person name="Gray D."/>
            <person name="Ylla G."/>
        </authorList>
    </citation>
    <scope>NUCLEOTIDE SEQUENCE [LARGE SCALE GENOMIC DNA]</scope>
    <source>
        <strain evidence="1">DAG 2021-001</strain>
        <tissue evidence="1">Whole body minus gut</tissue>
    </source>
</reference>
<accession>A0AAN9VQM5</accession>
<organism evidence="1 2">
    <name type="scientific">Gryllus longicercus</name>
    <dbReference type="NCBI Taxonomy" id="2509291"/>
    <lineage>
        <taxon>Eukaryota</taxon>
        <taxon>Metazoa</taxon>
        <taxon>Ecdysozoa</taxon>
        <taxon>Arthropoda</taxon>
        <taxon>Hexapoda</taxon>
        <taxon>Insecta</taxon>
        <taxon>Pterygota</taxon>
        <taxon>Neoptera</taxon>
        <taxon>Polyneoptera</taxon>
        <taxon>Orthoptera</taxon>
        <taxon>Ensifera</taxon>
        <taxon>Gryllidea</taxon>
        <taxon>Grylloidea</taxon>
        <taxon>Gryllidae</taxon>
        <taxon>Gryllinae</taxon>
        <taxon>Gryllus</taxon>
    </lineage>
</organism>